<dbReference type="InterPro" id="IPR022560">
    <property type="entry name" value="DUF3473"/>
</dbReference>
<dbReference type="NCBIfam" id="TIGR03006">
    <property type="entry name" value="pepcterm_polyde"/>
    <property type="match status" value="1"/>
</dbReference>
<gene>
    <name evidence="2" type="ORF">H8S34_02640</name>
</gene>
<dbReference type="CDD" id="cd10941">
    <property type="entry name" value="CE4_PuuE_HpPgdA_like_2"/>
    <property type="match status" value="1"/>
</dbReference>
<dbReference type="PROSITE" id="PS51677">
    <property type="entry name" value="NODB"/>
    <property type="match status" value="1"/>
</dbReference>
<accession>A0ABR7HQD8</accession>
<sequence length="277" mass="31870">MKNIFTIDTEDWFHANYEDGLFQNDAAVKSTVEENTEAYLEALERNNATATFFVLGFVAEQHPNLVRKIAQAGHEVASHGYGHQLVYKQSPEAFREDIQRSKKLLEDITGKAVLGYRAPSWSITEESLWALAILQEEGFVYDSSIFPFKNFLYGISGAPRFPFPAVQYHPEATNLLEIPPSTVRVPGMNIPFSGGFYFRALPYPFIHMFAKQVNREGHPVVFYLHPREIDPQQPRLKLSKRDALIHYYGIGACRRKMEHMLRDFDCQSMAEYVNQKR</sequence>
<evidence type="ECO:0000313" key="2">
    <source>
        <dbReference type="EMBL" id="MBC5729730.1"/>
    </source>
</evidence>
<dbReference type="Pfam" id="PF01522">
    <property type="entry name" value="Polysacc_deac_1"/>
    <property type="match status" value="1"/>
</dbReference>
<comment type="caution">
    <text evidence="2">The sequence shown here is derived from an EMBL/GenBank/DDBJ whole genome shotgun (WGS) entry which is preliminary data.</text>
</comment>
<dbReference type="EMBL" id="JACOPR010000002">
    <property type="protein sequence ID" value="MBC5729730.1"/>
    <property type="molecule type" value="Genomic_DNA"/>
</dbReference>
<keyword evidence="3" id="KW-1185">Reference proteome</keyword>
<dbReference type="SUPFAM" id="SSF88713">
    <property type="entry name" value="Glycoside hydrolase/deacetylase"/>
    <property type="match status" value="1"/>
</dbReference>
<feature type="domain" description="NodB homology" evidence="1">
    <location>
        <begin position="18"/>
        <end position="277"/>
    </location>
</feature>
<dbReference type="InterPro" id="IPR014344">
    <property type="entry name" value="XrtA_polysacc_deacetyl"/>
</dbReference>
<dbReference type="InterPro" id="IPR045235">
    <property type="entry name" value="PuuE_HpPgdA-like"/>
</dbReference>
<dbReference type="PANTHER" id="PTHR47561">
    <property type="entry name" value="POLYSACCHARIDE DEACETYLASE FAMILY PROTEIN (AFU_ORTHOLOGUE AFUA_6G05030)"/>
    <property type="match status" value="1"/>
</dbReference>
<dbReference type="Proteomes" id="UP000660021">
    <property type="component" value="Unassembled WGS sequence"/>
</dbReference>
<dbReference type="Gene3D" id="3.20.20.370">
    <property type="entry name" value="Glycoside hydrolase/deacetylase"/>
    <property type="match status" value="1"/>
</dbReference>
<dbReference type="InterPro" id="IPR002509">
    <property type="entry name" value="NODB_dom"/>
</dbReference>
<dbReference type="PANTHER" id="PTHR47561:SF1">
    <property type="entry name" value="POLYSACCHARIDE DEACETYLASE FAMILY PROTEIN (AFU_ORTHOLOGUE AFUA_6G05030)"/>
    <property type="match status" value="1"/>
</dbReference>
<evidence type="ECO:0000313" key="3">
    <source>
        <dbReference type="Proteomes" id="UP000660021"/>
    </source>
</evidence>
<protein>
    <submittedName>
        <fullName evidence="2">DUF3473 domain-containing protein</fullName>
    </submittedName>
</protein>
<reference evidence="2 3" key="1">
    <citation type="submission" date="2020-08" db="EMBL/GenBank/DDBJ databases">
        <title>Genome public.</title>
        <authorList>
            <person name="Liu C."/>
            <person name="Sun Q."/>
        </authorList>
    </citation>
    <scope>NUCLEOTIDE SEQUENCE [LARGE SCALE GENOMIC DNA]</scope>
    <source>
        <strain evidence="2 3">New-38</strain>
    </source>
</reference>
<dbReference type="Pfam" id="PF11959">
    <property type="entry name" value="DUF3473"/>
    <property type="match status" value="1"/>
</dbReference>
<evidence type="ECO:0000259" key="1">
    <source>
        <dbReference type="PROSITE" id="PS51677"/>
    </source>
</evidence>
<name>A0ABR7HQD8_9FIRM</name>
<dbReference type="InterPro" id="IPR011330">
    <property type="entry name" value="Glyco_hydro/deAcase_b/a-brl"/>
</dbReference>
<dbReference type="RefSeq" id="WP_186962960.1">
    <property type="nucleotide sequence ID" value="NZ_JACOPR010000002.1"/>
</dbReference>
<organism evidence="2 3">
    <name type="scientific">Pseudoflavonifractor hominis</name>
    <dbReference type="NCBI Taxonomy" id="2763059"/>
    <lineage>
        <taxon>Bacteria</taxon>
        <taxon>Bacillati</taxon>
        <taxon>Bacillota</taxon>
        <taxon>Clostridia</taxon>
        <taxon>Eubacteriales</taxon>
        <taxon>Oscillospiraceae</taxon>
        <taxon>Pseudoflavonifractor</taxon>
    </lineage>
</organism>
<proteinExistence type="predicted"/>